<feature type="domain" description="N-acetyltransferase" evidence="1">
    <location>
        <begin position="9"/>
        <end position="96"/>
    </location>
</feature>
<reference evidence="2 3" key="1">
    <citation type="submission" date="2017-11" db="EMBL/GenBank/DDBJ databases">
        <title>Genomic Encyclopedia of Archaeal and Bacterial Type Strains, Phase II (KMG-II): From Individual Species to Whole Genera.</title>
        <authorList>
            <person name="Goeker M."/>
        </authorList>
    </citation>
    <scope>NUCLEOTIDE SEQUENCE [LARGE SCALE GENOMIC DNA]</scope>
    <source>
        <strain evidence="2 3">DSM 27763</strain>
    </source>
</reference>
<dbReference type="InterPro" id="IPR016181">
    <property type="entry name" value="Acyl_CoA_acyltransferase"/>
</dbReference>
<dbReference type="Pfam" id="PF14542">
    <property type="entry name" value="Acetyltransf_CG"/>
    <property type="match status" value="1"/>
</dbReference>
<organism evidence="2 3">
    <name type="scientific">Mumia flava</name>
    <dbReference type="NCBI Taxonomy" id="1348852"/>
    <lineage>
        <taxon>Bacteria</taxon>
        <taxon>Bacillati</taxon>
        <taxon>Actinomycetota</taxon>
        <taxon>Actinomycetes</taxon>
        <taxon>Propionibacteriales</taxon>
        <taxon>Nocardioidaceae</taxon>
        <taxon>Mumia</taxon>
    </lineage>
</organism>
<dbReference type="PANTHER" id="PTHR31435:SF10">
    <property type="entry name" value="BSR4717 PROTEIN"/>
    <property type="match status" value="1"/>
</dbReference>
<dbReference type="AlphaFoldDB" id="A0A0B2BSY4"/>
<proteinExistence type="predicted"/>
<dbReference type="Gene3D" id="3.40.630.30">
    <property type="match status" value="1"/>
</dbReference>
<name>A0A0B2BSY4_9ACTN</name>
<dbReference type="RefSeq" id="WP_039341715.1">
    <property type="nucleotide sequence ID" value="NZ_PGEZ01000001.1"/>
</dbReference>
<evidence type="ECO:0000313" key="2">
    <source>
        <dbReference type="EMBL" id="PJJ57269.1"/>
    </source>
</evidence>
<dbReference type="Proteomes" id="UP000230842">
    <property type="component" value="Unassembled WGS sequence"/>
</dbReference>
<protein>
    <recommendedName>
        <fullName evidence="1">N-acetyltransferase domain-containing protein</fullName>
    </recommendedName>
</protein>
<dbReference type="SUPFAM" id="SSF55729">
    <property type="entry name" value="Acyl-CoA N-acyltransferases (Nat)"/>
    <property type="match status" value="1"/>
</dbReference>
<dbReference type="OrthoDB" id="5405911at2"/>
<sequence length="98" mass="11080">MTDPAIEITDQADRRRYLLTVDGEQVGKINYRDPSDGVRDLLHTEVDPRMSGRGLASRLVRTALDDIRSKGWTVVPTCPLVRAYVEKHPEYADLVATR</sequence>
<dbReference type="EMBL" id="PGEZ01000001">
    <property type="protein sequence ID" value="PJJ57269.1"/>
    <property type="molecule type" value="Genomic_DNA"/>
</dbReference>
<accession>A0A0B2BSY4</accession>
<comment type="caution">
    <text evidence="2">The sequence shown here is derived from an EMBL/GenBank/DDBJ whole genome shotgun (WGS) entry which is preliminary data.</text>
</comment>
<evidence type="ECO:0000259" key="1">
    <source>
        <dbReference type="PROSITE" id="PS51729"/>
    </source>
</evidence>
<evidence type="ECO:0000313" key="3">
    <source>
        <dbReference type="Proteomes" id="UP000230842"/>
    </source>
</evidence>
<dbReference type="PANTHER" id="PTHR31435">
    <property type="entry name" value="PROTEIN NATD1"/>
    <property type="match status" value="1"/>
</dbReference>
<dbReference type="CDD" id="cd04301">
    <property type="entry name" value="NAT_SF"/>
    <property type="match status" value="1"/>
</dbReference>
<dbReference type="InterPro" id="IPR045057">
    <property type="entry name" value="Gcn5-rel_NAT"/>
</dbReference>
<dbReference type="InterPro" id="IPR031165">
    <property type="entry name" value="GNAT_YJDJ"/>
</dbReference>
<dbReference type="PROSITE" id="PS51729">
    <property type="entry name" value="GNAT_YJDJ"/>
    <property type="match status" value="1"/>
</dbReference>
<keyword evidence="3" id="KW-1185">Reference proteome</keyword>
<gene>
    <name evidence="2" type="ORF">CLV56_1496</name>
</gene>